<dbReference type="PANTHER" id="PTHR33164">
    <property type="entry name" value="TRANSCRIPTIONAL REGULATOR, MARR FAMILY"/>
    <property type="match status" value="1"/>
</dbReference>
<evidence type="ECO:0000313" key="2">
    <source>
        <dbReference type="EMBL" id="KHK99138.1"/>
    </source>
</evidence>
<dbReference type="InterPro" id="IPR000835">
    <property type="entry name" value="HTH_MarR-typ"/>
</dbReference>
<dbReference type="OrthoDB" id="8635520at2"/>
<dbReference type="InterPro" id="IPR036390">
    <property type="entry name" value="WH_DNA-bd_sf"/>
</dbReference>
<keyword evidence="3" id="KW-1185">Reference proteome</keyword>
<dbReference type="SMART" id="SM00347">
    <property type="entry name" value="HTH_MARR"/>
    <property type="match status" value="1"/>
</dbReference>
<dbReference type="Pfam" id="PF12802">
    <property type="entry name" value="MarR_2"/>
    <property type="match status" value="1"/>
</dbReference>
<dbReference type="InterPro" id="IPR036388">
    <property type="entry name" value="WH-like_DNA-bd_sf"/>
</dbReference>
<dbReference type="STRING" id="1348253.LK09_03760"/>
<dbReference type="EMBL" id="JTDK01000005">
    <property type="protein sequence ID" value="KHK99138.1"/>
    <property type="molecule type" value="Genomic_DNA"/>
</dbReference>
<reference evidence="2 3" key="1">
    <citation type="submission" date="2014-11" db="EMBL/GenBank/DDBJ databases">
        <title>Genome sequence of Microbacterium mangrovi MUSC 115(T).</title>
        <authorList>
            <person name="Lee L.-H."/>
        </authorList>
    </citation>
    <scope>NUCLEOTIDE SEQUENCE [LARGE SCALE GENOMIC DNA]</scope>
    <source>
        <strain evidence="2 3">MUSC 115</strain>
    </source>
</reference>
<protein>
    <submittedName>
        <fullName evidence="2">MarR family transcriptional regulator</fullName>
    </submittedName>
</protein>
<sequence>MGHAKHRSTPTHEQLRVWRNYIETANELQRLLEARFQNESAMSSGDYQVLLALSEAPGRTVRSSELASLIGWERSRLSHHLGRMEKRGLIARASCPEVAHGVDVTITDAGLDTFRSGSVHHLRAVRELFVDALSDQQLTEVDAVAASLRVHLGTRQ</sequence>
<comment type="caution">
    <text evidence="2">The sequence shown here is derived from an EMBL/GenBank/DDBJ whole genome shotgun (WGS) entry which is preliminary data.</text>
</comment>
<accession>A0A0B2ABJ5</accession>
<dbReference type="GO" id="GO:0003700">
    <property type="term" value="F:DNA-binding transcription factor activity"/>
    <property type="evidence" value="ECO:0007669"/>
    <property type="project" value="InterPro"/>
</dbReference>
<gene>
    <name evidence="2" type="ORF">LK09_03760</name>
</gene>
<evidence type="ECO:0000313" key="3">
    <source>
        <dbReference type="Proteomes" id="UP000031030"/>
    </source>
</evidence>
<dbReference type="AlphaFoldDB" id="A0A0B2ABJ5"/>
<evidence type="ECO:0000259" key="1">
    <source>
        <dbReference type="SMART" id="SM00347"/>
    </source>
</evidence>
<organism evidence="2 3">
    <name type="scientific">Microbacterium mangrovi</name>
    <dbReference type="NCBI Taxonomy" id="1348253"/>
    <lineage>
        <taxon>Bacteria</taxon>
        <taxon>Bacillati</taxon>
        <taxon>Actinomycetota</taxon>
        <taxon>Actinomycetes</taxon>
        <taxon>Micrococcales</taxon>
        <taxon>Microbacteriaceae</taxon>
        <taxon>Microbacterium</taxon>
    </lineage>
</organism>
<dbReference type="Proteomes" id="UP000031030">
    <property type="component" value="Unassembled WGS sequence"/>
</dbReference>
<dbReference type="SUPFAM" id="SSF46785">
    <property type="entry name" value="Winged helix' DNA-binding domain"/>
    <property type="match status" value="1"/>
</dbReference>
<feature type="domain" description="HTH marR-type" evidence="1">
    <location>
        <begin position="35"/>
        <end position="137"/>
    </location>
</feature>
<proteinExistence type="predicted"/>
<dbReference type="GO" id="GO:0006950">
    <property type="term" value="P:response to stress"/>
    <property type="evidence" value="ECO:0007669"/>
    <property type="project" value="TreeGrafter"/>
</dbReference>
<name>A0A0B2ABJ5_9MICO</name>
<dbReference type="InterPro" id="IPR039422">
    <property type="entry name" value="MarR/SlyA-like"/>
</dbReference>
<dbReference type="PANTHER" id="PTHR33164:SF99">
    <property type="entry name" value="MARR FAMILY REGULATORY PROTEIN"/>
    <property type="match status" value="1"/>
</dbReference>
<dbReference type="Gene3D" id="1.10.10.10">
    <property type="entry name" value="Winged helix-like DNA-binding domain superfamily/Winged helix DNA-binding domain"/>
    <property type="match status" value="1"/>
</dbReference>
<dbReference type="RefSeq" id="WP_039396176.1">
    <property type="nucleotide sequence ID" value="NZ_JTDK01000005.1"/>
</dbReference>